<proteinExistence type="predicted"/>
<name>A0A379AGC4_ENTAG</name>
<dbReference type="AlphaFoldDB" id="A0A379AGC4"/>
<gene>
    <name evidence="1" type="ORF">NCTC9381_02919</name>
</gene>
<reference evidence="1 2" key="1">
    <citation type="submission" date="2018-06" db="EMBL/GenBank/DDBJ databases">
        <authorList>
            <consortium name="Pathogen Informatics"/>
            <person name="Doyle S."/>
        </authorList>
    </citation>
    <scope>NUCLEOTIDE SEQUENCE [LARGE SCALE GENOMIC DNA]</scope>
    <source>
        <strain evidence="1 2">NCTC9381</strain>
    </source>
</reference>
<evidence type="ECO:0000313" key="1">
    <source>
        <dbReference type="EMBL" id="SUB17003.1"/>
    </source>
</evidence>
<evidence type="ECO:0000313" key="2">
    <source>
        <dbReference type="Proteomes" id="UP000254640"/>
    </source>
</evidence>
<accession>A0A379AGC4</accession>
<dbReference type="EMBL" id="UGSO01000001">
    <property type="protein sequence ID" value="SUB17003.1"/>
    <property type="molecule type" value="Genomic_DNA"/>
</dbReference>
<organism evidence="1 2">
    <name type="scientific">Enterobacter agglomerans</name>
    <name type="common">Erwinia herbicola</name>
    <name type="synonym">Pantoea agglomerans</name>
    <dbReference type="NCBI Taxonomy" id="549"/>
    <lineage>
        <taxon>Bacteria</taxon>
        <taxon>Pseudomonadati</taxon>
        <taxon>Pseudomonadota</taxon>
        <taxon>Gammaproteobacteria</taxon>
        <taxon>Enterobacterales</taxon>
        <taxon>Erwiniaceae</taxon>
        <taxon>Pantoea</taxon>
        <taxon>Pantoea agglomerans group</taxon>
    </lineage>
</organism>
<sequence length="43" mass="4885">MLALLFILPAIKQTFFPVHTHPLYGFYPTQAGRREAGIPLTTR</sequence>
<keyword evidence="2" id="KW-1185">Reference proteome</keyword>
<protein>
    <submittedName>
        <fullName evidence="1">Uncharacterized protein</fullName>
    </submittedName>
</protein>
<dbReference type="Proteomes" id="UP000254640">
    <property type="component" value="Unassembled WGS sequence"/>
</dbReference>